<dbReference type="EMBL" id="JAAZSR010000010">
    <property type="protein sequence ID" value="NKX49293.1"/>
    <property type="molecule type" value="Genomic_DNA"/>
</dbReference>
<dbReference type="InterPro" id="IPR001647">
    <property type="entry name" value="HTH_TetR"/>
</dbReference>
<sequence>MPPRDPEGRRKAITDAALEIIAEVGVANTSHRAVAARAGVPLGSTTYYFRTLEDLTTAALNSFSESLRAEAARWAALVDGSADIALTMAVLAEEYLSNRRRAVTEYELCLAAARDPNLRALAQAWPDGLQAPLAPRIGAANAAAVAMLIDGAMIQSLSTGRALDRGGLEQAVRHFVR</sequence>
<evidence type="ECO:0000313" key="5">
    <source>
        <dbReference type="Proteomes" id="UP000523795"/>
    </source>
</evidence>
<dbReference type="PANTHER" id="PTHR30055:SF231">
    <property type="entry name" value="TRANSCRIPTIONAL REGULATORY PROTEIN (PROBABLY DEOR-FAMILY)-RELATED"/>
    <property type="match status" value="1"/>
</dbReference>
<feature type="DNA-binding region" description="H-T-H motif" evidence="2">
    <location>
        <begin position="30"/>
        <end position="49"/>
    </location>
</feature>
<dbReference type="Gene3D" id="1.10.357.10">
    <property type="entry name" value="Tetracycline Repressor, domain 2"/>
    <property type="match status" value="1"/>
</dbReference>
<dbReference type="InterPro" id="IPR050109">
    <property type="entry name" value="HTH-type_TetR-like_transc_reg"/>
</dbReference>
<evidence type="ECO:0000313" key="4">
    <source>
        <dbReference type="EMBL" id="NKX49293.1"/>
    </source>
</evidence>
<dbReference type="Pfam" id="PF00440">
    <property type="entry name" value="TetR_N"/>
    <property type="match status" value="1"/>
</dbReference>
<proteinExistence type="predicted"/>
<dbReference type="InterPro" id="IPR009057">
    <property type="entry name" value="Homeodomain-like_sf"/>
</dbReference>
<keyword evidence="5" id="KW-1185">Reference proteome</keyword>
<accession>A0ABX1JJI2</accession>
<dbReference type="PROSITE" id="PS50977">
    <property type="entry name" value="HTH_TETR_2"/>
    <property type="match status" value="1"/>
</dbReference>
<dbReference type="SUPFAM" id="SSF46689">
    <property type="entry name" value="Homeodomain-like"/>
    <property type="match status" value="1"/>
</dbReference>
<dbReference type="InterPro" id="IPR041583">
    <property type="entry name" value="TetR_C_31"/>
</dbReference>
<evidence type="ECO:0000256" key="1">
    <source>
        <dbReference type="ARBA" id="ARBA00023125"/>
    </source>
</evidence>
<feature type="domain" description="HTH tetR-type" evidence="3">
    <location>
        <begin position="7"/>
        <end position="67"/>
    </location>
</feature>
<name>A0ABX1JJI2_9MICC</name>
<protein>
    <submittedName>
        <fullName evidence="4">TetR family transcriptional regulator</fullName>
    </submittedName>
</protein>
<dbReference type="PANTHER" id="PTHR30055">
    <property type="entry name" value="HTH-TYPE TRANSCRIPTIONAL REGULATOR RUTR"/>
    <property type="match status" value="1"/>
</dbReference>
<evidence type="ECO:0000259" key="3">
    <source>
        <dbReference type="PROSITE" id="PS50977"/>
    </source>
</evidence>
<reference evidence="4 5" key="1">
    <citation type="submission" date="2020-04" db="EMBL/GenBank/DDBJ databases">
        <authorList>
            <person name="Liu S."/>
        </authorList>
    </citation>
    <scope>NUCLEOTIDE SEQUENCE [LARGE SCALE GENOMIC DNA]</scope>
    <source>
        <strain evidence="4 5">CGMCC 1.15091</strain>
    </source>
</reference>
<organism evidence="4 5">
    <name type="scientific">Arthrobacter deserti</name>
    <dbReference type="NCBI Taxonomy" id="1742687"/>
    <lineage>
        <taxon>Bacteria</taxon>
        <taxon>Bacillati</taxon>
        <taxon>Actinomycetota</taxon>
        <taxon>Actinomycetes</taxon>
        <taxon>Micrococcales</taxon>
        <taxon>Micrococcaceae</taxon>
        <taxon>Arthrobacter</taxon>
    </lineage>
</organism>
<comment type="caution">
    <text evidence="4">The sequence shown here is derived from an EMBL/GenBank/DDBJ whole genome shotgun (WGS) entry which is preliminary data.</text>
</comment>
<dbReference type="Proteomes" id="UP000523795">
    <property type="component" value="Unassembled WGS sequence"/>
</dbReference>
<dbReference type="Pfam" id="PF17940">
    <property type="entry name" value="TetR_C_31"/>
    <property type="match status" value="1"/>
</dbReference>
<evidence type="ECO:0000256" key="2">
    <source>
        <dbReference type="PROSITE-ProRule" id="PRU00335"/>
    </source>
</evidence>
<dbReference type="PRINTS" id="PR00455">
    <property type="entry name" value="HTHTETR"/>
</dbReference>
<keyword evidence="1 2" id="KW-0238">DNA-binding</keyword>
<gene>
    <name evidence="4" type="ORF">HER39_01595</name>
</gene>